<protein>
    <submittedName>
        <fullName evidence="1">Uncharacterized protein</fullName>
    </submittedName>
</protein>
<name>A0ACC2GRJ7_DALPE</name>
<accession>A0ACC2GRJ7</accession>
<organism evidence="1 2">
    <name type="scientific">Dallia pectoralis</name>
    <name type="common">Alaska blackfish</name>
    <dbReference type="NCBI Taxonomy" id="75939"/>
    <lineage>
        <taxon>Eukaryota</taxon>
        <taxon>Metazoa</taxon>
        <taxon>Chordata</taxon>
        <taxon>Craniata</taxon>
        <taxon>Vertebrata</taxon>
        <taxon>Euteleostomi</taxon>
        <taxon>Actinopterygii</taxon>
        <taxon>Neopterygii</taxon>
        <taxon>Teleostei</taxon>
        <taxon>Protacanthopterygii</taxon>
        <taxon>Esociformes</taxon>
        <taxon>Umbridae</taxon>
        <taxon>Dallia</taxon>
    </lineage>
</organism>
<dbReference type="Proteomes" id="UP001157502">
    <property type="component" value="Chromosome 10"/>
</dbReference>
<reference evidence="1" key="1">
    <citation type="submission" date="2021-05" db="EMBL/GenBank/DDBJ databases">
        <authorList>
            <person name="Pan Q."/>
            <person name="Jouanno E."/>
            <person name="Zahm M."/>
            <person name="Klopp C."/>
            <person name="Cabau C."/>
            <person name="Louis A."/>
            <person name="Berthelot C."/>
            <person name="Parey E."/>
            <person name="Roest Crollius H."/>
            <person name="Montfort J."/>
            <person name="Robinson-Rechavi M."/>
            <person name="Bouchez O."/>
            <person name="Lampietro C."/>
            <person name="Lopez Roques C."/>
            <person name="Donnadieu C."/>
            <person name="Postlethwait J."/>
            <person name="Bobe J."/>
            <person name="Dillon D."/>
            <person name="Chandos A."/>
            <person name="von Hippel F."/>
            <person name="Guiguen Y."/>
        </authorList>
    </citation>
    <scope>NUCLEOTIDE SEQUENCE</scope>
    <source>
        <strain evidence="1">YG-Jan2019</strain>
    </source>
</reference>
<proteinExistence type="predicted"/>
<keyword evidence="2" id="KW-1185">Reference proteome</keyword>
<sequence length="229" mass="25977">MLINNNNHKQRRFTVAHTWTDNAVKNHWNSTIRRKAELGEYTMDEDGNALVLPTTLEQGEMTQYSEALAPRTKMKPATSKMVVSPPHLIQKRFQQPRFWHQCIHAHQLRQKSLTEAVLHMIAEDMLPLSFVEGSGFRSFMSVIGPQYPRLSQRTVGLRLYDDVEKTIKPHLIRDLKTCLVASDAVVHATLDLWASPTPTQLSQCSCTSWTRTGTSNGPLWPSVTSAIKT</sequence>
<dbReference type="EMBL" id="CM055737">
    <property type="protein sequence ID" value="KAJ8006038.1"/>
    <property type="molecule type" value="Genomic_DNA"/>
</dbReference>
<evidence type="ECO:0000313" key="1">
    <source>
        <dbReference type="EMBL" id="KAJ8006038.1"/>
    </source>
</evidence>
<gene>
    <name evidence="1" type="ORF">DPEC_G00124120</name>
</gene>
<comment type="caution">
    <text evidence="1">The sequence shown here is derived from an EMBL/GenBank/DDBJ whole genome shotgun (WGS) entry which is preliminary data.</text>
</comment>
<evidence type="ECO:0000313" key="2">
    <source>
        <dbReference type="Proteomes" id="UP001157502"/>
    </source>
</evidence>